<dbReference type="InterPro" id="IPR009282">
    <property type="entry name" value="DUF937"/>
</dbReference>
<protein>
    <submittedName>
        <fullName evidence="1">Uncharacterized protein</fullName>
    </submittedName>
</protein>
<dbReference type="Pfam" id="PF06078">
    <property type="entry name" value="DUF937"/>
    <property type="match status" value="1"/>
</dbReference>
<dbReference type="EMBL" id="LXMD01000021">
    <property type="protein sequence ID" value="OCG74841.1"/>
    <property type="molecule type" value="Genomic_DNA"/>
</dbReference>
<dbReference type="OrthoDB" id="3577641at2"/>
<dbReference type="Proteomes" id="UP000093355">
    <property type="component" value="Unassembled WGS sequence"/>
</dbReference>
<name>A0A1B9NE08_9MICO</name>
<gene>
    <name evidence="1" type="ORF">A7J15_04815</name>
</gene>
<organism evidence="1 2">
    <name type="scientific">Microbacterium sediminis</name>
    <dbReference type="NCBI Taxonomy" id="904291"/>
    <lineage>
        <taxon>Bacteria</taxon>
        <taxon>Bacillati</taxon>
        <taxon>Actinomycetota</taxon>
        <taxon>Actinomycetes</taxon>
        <taxon>Micrococcales</taxon>
        <taxon>Microbacteriaceae</taxon>
        <taxon>Microbacterium</taxon>
    </lineage>
</organism>
<proteinExistence type="predicted"/>
<keyword evidence="2" id="KW-1185">Reference proteome</keyword>
<evidence type="ECO:0000313" key="2">
    <source>
        <dbReference type="Proteomes" id="UP000093355"/>
    </source>
</evidence>
<sequence length="181" mass="18442">MAGLNDILKNLPIDEIAGKLGVDPDTAKAGIIEGGQTILSGLHKETETEQGAQSLQEALKKHAGEKKVASVDEIDEEDGKNILGHIFGGKQDEVASTLTASDKTTGGIDFGKLLPLLAPIIMNFVANQKSEKEKESGGGFDLGGLLGGILGGGSTQGGSRSGGIDLGSIGDLIGGFFGGKR</sequence>
<reference evidence="1 2" key="1">
    <citation type="submission" date="2016-05" db="EMBL/GenBank/DDBJ databases">
        <authorList>
            <person name="Lavstsen T."/>
            <person name="Jespersen J.S."/>
        </authorList>
    </citation>
    <scope>NUCLEOTIDE SEQUENCE [LARGE SCALE GENOMIC DNA]</scope>
    <source>
        <strain evidence="1 2">YLB-01</strain>
    </source>
</reference>
<evidence type="ECO:0000313" key="1">
    <source>
        <dbReference type="EMBL" id="OCG74841.1"/>
    </source>
</evidence>
<dbReference type="STRING" id="904291.A7J15_04815"/>
<comment type="caution">
    <text evidence="1">The sequence shown here is derived from an EMBL/GenBank/DDBJ whole genome shotgun (WGS) entry which is preliminary data.</text>
</comment>
<dbReference type="RefSeq" id="WP_067025277.1">
    <property type="nucleotide sequence ID" value="NZ_CP038256.1"/>
</dbReference>
<dbReference type="AlphaFoldDB" id="A0A1B9NE08"/>
<accession>A0A1B9NE08</accession>